<sequence>MDSILIQKSFKSKSTNFIFEENNSVNNGEGSLTNQLLDSKIQFDDDPSNNDKENEIVDYYEKKSIDHSNS</sequence>
<evidence type="ECO:0000256" key="1">
    <source>
        <dbReference type="SAM" id="MobiDB-lite"/>
    </source>
</evidence>
<feature type="compositionally biased region" description="Basic and acidic residues" evidence="1">
    <location>
        <begin position="49"/>
        <end position="70"/>
    </location>
</feature>
<reference evidence="2" key="1">
    <citation type="submission" date="2021-06" db="EMBL/GenBank/DDBJ databases">
        <authorList>
            <person name="Kallberg Y."/>
            <person name="Tangrot J."/>
            <person name="Rosling A."/>
        </authorList>
    </citation>
    <scope>NUCLEOTIDE SEQUENCE</scope>
    <source>
        <strain evidence="2">CL551</strain>
    </source>
</reference>
<name>A0A9N9ADW1_9GLOM</name>
<gene>
    <name evidence="2" type="ORF">AMORRO_LOCUS4425</name>
</gene>
<dbReference type="AlphaFoldDB" id="A0A9N9ADW1"/>
<accession>A0A9N9ADW1</accession>
<dbReference type="Proteomes" id="UP000789342">
    <property type="component" value="Unassembled WGS sequence"/>
</dbReference>
<evidence type="ECO:0000313" key="3">
    <source>
        <dbReference type="Proteomes" id="UP000789342"/>
    </source>
</evidence>
<evidence type="ECO:0000313" key="2">
    <source>
        <dbReference type="EMBL" id="CAG8525637.1"/>
    </source>
</evidence>
<organism evidence="2 3">
    <name type="scientific">Acaulospora morrowiae</name>
    <dbReference type="NCBI Taxonomy" id="94023"/>
    <lineage>
        <taxon>Eukaryota</taxon>
        <taxon>Fungi</taxon>
        <taxon>Fungi incertae sedis</taxon>
        <taxon>Mucoromycota</taxon>
        <taxon>Glomeromycotina</taxon>
        <taxon>Glomeromycetes</taxon>
        <taxon>Diversisporales</taxon>
        <taxon>Acaulosporaceae</taxon>
        <taxon>Acaulospora</taxon>
    </lineage>
</organism>
<protein>
    <submittedName>
        <fullName evidence="2">6997_t:CDS:1</fullName>
    </submittedName>
</protein>
<keyword evidence="3" id="KW-1185">Reference proteome</keyword>
<proteinExistence type="predicted"/>
<dbReference type="EMBL" id="CAJVPV010002412">
    <property type="protein sequence ID" value="CAG8525637.1"/>
    <property type="molecule type" value="Genomic_DNA"/>
</dbReference>
<feature type="region of interest" description="Disordered" evidence="1">
    <location>
        <begin position="40"/>
        <end position="70"/>
    </location>
</feature>
<comment type="caution">
    <text evidence="2">The sequence shown here is derived from an EMBL/GenBank/DDBJ whole genome shotgun (WGS) entry which is preliminary data.</text>
</comment>